<organism evidence="1 2">
    <name type="scientific">Diploptera punctata</name>
    <name type="common">Pacific beetle cockroach</name>
    <dbReference type="NCBI Taxonomy" id="6984"/>
    <lineage>
        <taxon>Eukaryota</taxon>
        <taxon>Metazoa</taxon>
        <taxon>Ecdysozoa</taxon>
        <taxon>Arthropoda</taxon>
        <taxon>Hexapoda</taxon>
        <taxon>Insecta</taxon>
        <taxon>Pterygota</taxon>
        <taxon>Neoptera</taxon>
        <taxon>Polyneoptera</taxon>
        <taxon>Dictyoptera</taxon>
        <taxon>Blattodea</taxon>
        <taxon>Blaberoidea</taxon>
        <taxon>Blaberidae</taxon>
        <taxon>Diplopterinae</taxon>
        <taxon>Diploptera</taxon>
    </lineage>
</organism>
<reference evidence="1" key="2">
    <citation type="submission" date="2023-05" db="EMBL/GenBank/DDBJ databases">
        <authorList>
            <person name="Fouks B."/>
        </authorList>
    </citation>
    <scope>NUCLEOTIDE SEQUENCE</scope>
    <source>
        <strain evidence="1">Stay&amp;Tobe</strain>
        <tissue evidence="1">Testes</tissue>
    </source>
</reference>
<feature type="non-terminal residue" evidence="1">
    <location>
        <position position="1"/>
    </location>
</feature>
<name>A0AAD7ZYG6_DIPPU</name>
<feature type="non-terminal residue" evidence="1">
    <location>
        <position position="57"/>
    </location>
</feature>
<gene>
    <name evidence="1" type="ORF">L9F63_017618</name>
</gene>
<reference evidence="1" key="1">
    <citation type="journal article" date="2023" name="IScience">
        <title>Live-bearing cockroach genome reveals convergent evolutionary mechanisms linked to viviparity in insects and beyond.</title>
        <authorList>
            <person name="Fouks B."/>
            <person name="Harrison M.C."/>
            <person name="Mikhailova A.A."/>
            <person name="Marchal E."/>
            <person name="English S."/>
            <person name="Carruthers M."/>
            <person name="Jennings E.C."/>
            <person name="Chiamaka E.L."/>
            <person name="Frigard R.A."/>
            <person name="Pippel M."/>
            <person name="Attardo G.M."/>
            <person name="Benoit J.B."/>
            <person name="Bornberg-Bauer E."/>
            <person name="Tobe S.S."/>
        </authorList>
    </citation>
    <scope>NUCLEOTIDE SEQUENCE</scope>
    <source>
        <strain evidence="1">Stay&amp;Tobe</strain>
    </source>
</reference>
<dbReference type="EMBL" id="JASPKZ010005280">
    <property type="protein sequence ID" value="KAJ9589089.1"/>
    <property type="molecule type" value="Genomic_DNA"/>
</dbReference>
<evidence type="ECO:0000313" key="1">
    <source>
        <dbReference type="EMBL" id="KAJ9589089.1"/>
    </source>
</evidence>
<sequence length="57" mass="6302">NDLTNTVLQRVDWKDISSYLGTSFARPRTPGLFCLGGSSSNRCTEPKGMLVHVFRAT</sequence>
<evidence type="ECO:0000313" key="2">
    <source>
        <dbReference type="Proteomes" id="UP001233999"/>
    </source>
</evidence>
<keyword evidence="2" id="KW-1185">Reference proteome</keyword>
<protein>
    <submittedName>
        <fullName evidence="1">Uncharacterized protein</fullName>
    </submittedName>
</protein>
<dbReference type="AlphaFoldDB" id="A0AAD7ZYG6"/>
<accession>A0AAD7ZYG6</accession>
<dbReference type="Proteomes" id="UP001233999">
    <property type="component" value="Unassembled WGS sequence"/>
</dbReference>
<comment type="caution">
    <text evidence="1">The sequence shown here is derived from an EMBL/GenBank/DDBJ whole genome shotgun (WGS) entry which is preliminary data.</text>
</comment>
<proteinExistence type="predicted"/>